<accession>A0A0E1VYP0</accession>
<name>A0A0E1VYP0_BURPE</name>
<gene>
    <name evidence="1" type="ORF">BURPS1710A_A2216</name>
</gene>
<organism evidence="1">
    <name type="scientific">Burkholderia pseudomallei 1710a</name>
    <dbReference type="NCBI Taxonomy" id="320371"/>
    <lineage>
        <taxon>Bacteria</taxon>
        <taxon>Pseudomonadati</taxon>
        <taxon>Pseudomonadota</taxon>
        <taxon>Betaproteobacteria</taxon>
        <taxon>Burkholderiales</taxon>
        <taxon>Burkholderiaceae</taxon>
        <taxon>Burkholderia</taxon>
        <taxon>pseudomallei group</taxon>
    </lineage>
</organism>
<dbReference type="EMBL" id="CM000833">
    <property type="protein sequence ID" value="EET05161.1"/>
    <property type="molecule type" value="Genomic_DNA"/>
</dbReference>
<dbReference type="AlphaFoldDB" id="A0A0E1VYP0"/>
<dbReference type="Proteomes" id="UP000001812">
    <property type="component" value="Chromosome II"/>
</dbReference>
<reference evidence="1" key="1">
    <citation type="submission" date="2009-05" db="EMBL/GenBank/DDBJ databases">
        <authorList>
            <person name="Harkins D.M."/>
            <person name="DeShazer D."/>
            <person name="Woods D.E."/>
            <person name="Brinkac L.M."/>
            <person name="Brown K.A."/>
            <person name="Hung G.C."/>
            <person name="Tuanyok A."/>
            <person name="Zhang B."/>
            <person name="Nierman W.C."/>
        </authorList>
    </citation>
    <scope>NUCLEOTIDE SEQUENCE [LARGE SCALE GENOMIC DNA]</scope>
    <source>
        <strain evidence="1">1710a</strain>
    </source>
</reference>
<evidence type="ECO:0000313" key="1">
    <source>
        <dbReference type="EMBL" id="EET05161.1"/>
    </source>
</evidence>
<dbReference type="HOGENOM" id="CLU_193565_0_0_4"/>
<protein>
    <submittedName>
        <fullName evidence="1">Uncharacterized protein</fullName>
    </submittedName>
</protein>
<proteinExistence type="predicted"/>
<sequence>MNGHVFTSQGRCSFIPTHRRALRRQSHPAAAERFGVLSAPSPVGRPARAARIDPAAR</sequence>